<evidence type="ECO:0000259" key="15">
    <source>
        <dbReference type="PROSITE" id="PS51746"/>
    </source>
</evidence>
<dbReference type="GO" id="GO:0016020">
    <property type="term" value="C:membrane"/>
    <property type="evidence" value="ECO:0007669"/>
    <property type="project" value="UniProtKB-SubCell"/>
</dbReference>
<organism evidence="16">
    <name type="scientific">Rhizochromulina marina</name>
    <dbReference type="NCBI Taxonomy" id="1034831"/>
    <lineage>
        <taxon>Eukaryota</taxon>
        <taxon>Sar</taxon>
        <taxon>Stramenopiles</taxon>
        <taxon>Ochrophyta</taxon>
        <taxon>Dictyochophyceae</taxon>
        <taxon>Rhizochromulinales</taxon>
        <taxon>Rhizochromulina</taxon>
    </lineage>
</organism>
<feature type="domain" description="PPM-type phosphatase" evidence="15">
    <location>
        <begin position="275"/>
        <end position="555"/>
    </location>
</feature>
<dbReference type="InterPro" id="IPR036770">
    <property type="entry name" value="Ankyrin_rpt-contain_sf"/>
</dbReference>
<dbReference type="CDD" id="cd00143">
    <property type="entry name" value="PP2Cc"/>
    <property type="match status" value="1"/>
</dbReference>
<dbReference type="EC" id="3.1.3.16" evidence="4"/>
<keyword evidence="6 13" id="KW-0378">Hydrolase</keyword>
<dbReference type="GO" id="GO:0004722">
    <property type="term" value="F:protein serine/threonine phosphatase activity"/>
    <property type="evidence" value="ECO:0007669"/>
    <property type="project" value="UniProtKB-EC"/>
</dbReference>
<evidence type="ECO:0000256" key="4">
    <source>
        <dbReference type="ARBA" id="ARBA00013081"/>
    </source>
</evidence>
<evidence type="ECO:0000256" key="6">
    <source>
        <dbReference type="ARBA" id="ARBA00022801"/>
    </source>
</evidence>
<dbReference type="SMART" id="SM00248">
    <property type="entry name" value="ANK"/>
    <property type="match status" value="2"/>
</dbReference>
<comment type="catalytic activity">
    <reaction evidence="10">
        <text>O-phospho-L-seryl-[protein] + H2O = L-seryl-[protein] + phosphate</text>
        <dbReference type="Rhea" id="RHEA:20629"/>
        <dbReference type="Rhea" id="RHEA-COMP:9863"/>
        <dbReference type="Rhea" id="RHEA-COMP:11604"/>
        <dbReference type="ChEBI" id="CHEBI:15377"/>
        <dbReference type="ChEBI" id="CHEBI:29999"/>
        <dbReference type="ChEBI" id="CHEBI:43474"/>
        <dbReference type="ChEBI" id="CHEBI:83421"/>
        <dbReference type="EC" id="3.1.3.16"/>
    </reaction>
</comment>
<dbReference type="Gene3D" id="3.60.40.10">
    <property type="entry name" value="PPM-type phosphatase domain"/>
    <property type="match status" value="1"/>
</dbReference>
<dbReference type="PANTHER" id="PTHR13832">
    <property type="entry name" value="PROTEIN PHOSPHATASE 2C"/>
    <property type="match status" value="1"/>
</dbReference>
<comment type="catalytic activity">
    <reaction evidence="11">
        <text>O-phospho-L-threonyl-[protein] + H2O = L-threonyl-[protein] + phosphate</text>
        <dbReference type="Rhea" id="RHEA:47004"/>
        <dbReference type="Rhea" id="RHEA-COMP:11060"/>
        <dbReference type="Rhea" id="RHEA-COMP:11605"/>
        <dbReference type="ChEBI" id="CHEBI:15377"/>
        <dbReference type="ChEBI" id="CHEBI:30013"/>
        <dbReference type="ChEBI" id="CHEBI:43474"/>
        <dbReference type="ChEBI" id="CHEBI:61977"/>
        <dbReference type="EC" id="3.1.3.16"/>
    </reaction>
</comment>
<evidence type="ECO:0000256" key="5">
    <source>
        <dbReference type="ARBA" id="ARBA00022723"/>
    </source>
</evidence>
<dbReference type="Pfam" id="PF00481">
    <property type="entry name" value="PP2C"/>
    <property type="match status" value="1"/>
</dbReference>
<evidence type="ECO:0000256" key="14">
    <source>
        <dbReference type="SAM" id="MobiDB-lite"/>
    </source>
</evidence>
<dbReference type="GO" id="GO:0046872">
    <property type="term" value="F:metal ion binding"/>
    <property type="evidence" value="ECO:0007669"/>
    <property type="project" value="UniProtKB-KW"/>
</dbReference>
<evidence type="ECO:0000256" key="9">
    <source>
        <dbReference type="ARBA" id="ARBA00023211"/>
    </source>
</evidence>
<feature type="compositionally biased region" description="Low complexity" evidence="14">
    <location>
        <begin position="22"/>
        <end position="34"/>
    </location>
</feature>
<evidence type="ECO:0000256" key="10">
    <source>
        <dbReference type="ARBA" id="ARBA00047761"/>
    </source>
</evidence>
<reference evidence="16" key="1">
    <citation type="submission" date="2021-01" db="EMBL/GenBank/DDBJ databases">
        <authorList>
            <person name="Corre E."/>
            <person name="Pelletier E."/>
            <person name="Niang G."/>
            <person name="Scheremetjew M."/>
            <person name="Finn R."/>
            <person name="Kale V."/>
            <person name="Holt S."/>
            <person name="Cochrane G."/>
            <person name="Meng A."/>
            <person name="Brown T."/>
            <person name="Cohen L."/>
        </authorList>
    </citation>
    <scope>NUCLEOTIDE SEQUENCE</scope>
    <source>
        <strain evidence="16">CCMP1243</strain>
    </source>
</reference>
<comment type="subcellular location">
    <subcellularLocation>
        <location evidence="2">Membrane</location>
        <topology evidence="2">Peripheral membrane protein</topology>
    </subcellularLocation>
</comment>
<dbReference type="PROSITE" id="PS50297">
    <property type="entry name" value="ANK_REP_REGION"/>
    <property type="match status" value="1"/>
</dbReference>
<dbReference type="AlphaFoldDB" id="A0A7S2RZ40"/>
<protein>
    <recommendedName>
        <fullName evidence="4">protein-serine/threonine phosphatase</fullName>
        <ecNumber evidence="4">3.1.3.16</ecNumber>
    </recommendedName>
</protein>
<feature type="compositionally biased region" description="Low complexity" evidence="14">
    <location>
        <begin position="1"/>
        <end position="14"/>
    </location>
</feature>
<keyword evidence="9" id="KW-0464">Manganese</keyword>
<accession>A0A7S2RZ40</accession>
<evidence type="ECO:0000256" key="8">
    <source>
        <dbReference type="ARBA" id="ARBA00022912"/>
    </source>
</evidence>
<evidence type="ECO:0000256" key="1">
    <source>
        <dbReference type="ARBA" id="ARBA00001936"/>
    </source>
</evidence>
<comment type="similarity">
    <text evidence="3 13">Belongs to the PP2C family.</text>
</comment>
<gene>
    <name evidence="16" type="ORF">RMAR1173_LOCUS9465</name>
</gene>
<feature type="repeat" description="ANK" evidence="12">
    <location>
        <begin position="174"/>
        <end position="202"/>
    </location>
</feature>
<dbReference type="PROSITE" id="PS51746">
    <property type="entry name" value="PPM_2"/>
    <property type="match status" value="1"/>
</dbReference>
<name>A0A7S2RZ40_9STRA</name>
<evidence type="ECO:0000256" key="13">
    <source>
        <dbReference type="RuleBase" id="RU003465"/>
    </source>
</evidence>
<dbReference type="Pfam" id="PF12796">
    <property type="entry name" value="Ank_2"/>
    <property type="match status" value="1"/>
</dbReference>
<feature type="compositionally biased region" description="Polar residues" evidence="14">
    <location>
        <begin position="48"/>
        <end position="58"/>
    </location>
</feature>
<keyword evidence="8 13" id="KW-0904">Protein phosphatase</keyword>
<keyword evidence="7" id="KW-0460">Magnesium</keyword>
<comment type="cofactor">
    <cofactor evidence="1">
        <name>Mn(2+)</name>
        <dbReference type="ChEBI" id="CHEBI:29035"/>
    </cofactor>
</comment>
<dbReference type="PROSITE" id="PS50088">
    <property type="entry name" value="ANK_REPEAT"/>
    <property type="match status" value="1"/>
</dbReference>
<dbReference type="InterPro" id="IPR000222">
    <property type="entry name" value="PP2C_BS"/>
</dbReference>
<dbReference type="SUPFAM" id="SSF48403">
    <property type="entry name" value="Ankyrin repeat"/>
    <property type="match status" value="1"/>
</dbReference>
<evidence type="ECO:0000256" key="12">
    <source>
        <dbReference type="PROSITE-ProRule" id="PRU00023"/>
    </source>
</evidence>
<evidence type="ECO:0000256" key="2">
    <source>
        <dbReference type="ARBA" id="ARBA00004170"/>
    </source>
</evidence>
<evidence type="ECO:0000256" key="7">
    <source>
        <dbReference type="ARBA" id="ARBA00022842"/>
    </source>
</evidence>
<dbReference type="SMART" id="SM00332">
    <property type="entry name" value="PP2Cc"/>
    <property type="match status" value="1"/>
</dbReference>
<dbReference type="InterPro" id="IPR015655">
    <property type="entry name" value="PP2C"/>
</dbReference>
<sequence>MASGVAGVAPSSAMPLPPRPAPALGAAAGVVQAPRTPPQRPQPSTTSVCTPLSSSGVRQGTPRKALAPEIAELVVQAAADTADAVVAKNQWKRVNDLFLSLRTKSDKFDKAKLRARLAADPSLITTRVSTRLDGRHRDGFTLLHTAAECGHTAAIETILEFDEAPRAIWSVDLQGRTPLHIAAEAGKLRACRLLKEAMIQNGQSPVGASAPVDLSGLTPAAWNARAESALRSKPRVNQEELTDRSALKELLFAPGDPGVLPATPFQTRSGGAVQVFGISDAPGWRVSMEDAHCAYSPLPGHADTGLCLFAIFDGHGGAFSARFAASQIGRRIAEHPATKSFPLDPGALSQALVDVILALDQDLAAQPVMQPTPKYRAEDASGATVLVALTTPTHLLVANCGDSHGVLLRADGQGFVPIAVASPHSPQLEAEAKRIHMAGHRVENGRVDGNLAVSRAIGDFQFKTPGVAPENQAVSPVPEVKIIPRTMKDEMLFMACDGIWDVMTEDDIAAFAMRARPEAGYQAPSELTQFCDSIIMEACVERCSGDNVSAIAVSMLHTSSQSSSQLARRIDFGEESEDAAT</sequence>
<feature type="region of interest" description="Disordered" evidence="14">
    <location>
        <begin position="1"/>
        <end position="62"/>
    </location>
</feature>
<evidence type="ECO:0000313" key="16">
    <source>
        <dbReference type="EMBL" id="CAD9684839.1"/>
    </source>
</evidence>
<dbReference type="PANTHER" id="PTHR13832:SF803">
    <property type="entry name" value="PROTEIN PHOSPHATASE 1G"/>
    <property type="match status" value="1"/>
</dbReference>
<keyword evidence="12" id="KW-0040">ANK repeat</keyword>
<evidence type="ECO:0000256" key="11">
    <source>
        <dbReference type="ARBA" id="ARBA00048336"/>
    </source>
</evidence>
<dbReference type="SUPFAM" id="SSF81606">
    <property type="entry name" value="PP2C-like"/>
    <property type="match status" value="1"/>
</dbReference>
<evidence type="ECO:0000256" key="3">
    <source>
        <dbReference type="ARBA" id="ARBA00006702"/>
    </source>
</evidence>
<proteinExistence type="inferred from homology"/>
<dbReference type="InterPro" id="IPR036457">
    <property type="entry name" value="PPM-type-like_dom_sf"/>
</dbReference>
<dbReference type="PROSITE" id="PS01032">
    <property type="entry name" value="PPM_1"/>
    <property type="match status" value="1"/>
</dbReference>
<dbReference type="Gene3D" id="1.25.40.20">
    <property type="entry name" value="Ankyrin repeat-containing domain"/>
    <property type="match status" value="1"/>
</dbReference>
<dbReference type="InterPro" id="IPR002110">
    <property type="entry name" value="Ankyrin_rpt"/>
</dbReference>
<keyword evidence="5" id="KW-0479">Metal-binding</keyword>
<dbReference type="EMBL" id="HBHJ01014448">
    <property type="protein sequence ID" value="CAD9684839.1"/>
    <property type="molecule type" value="Transcribed_RNA"/>
</dbReference>
<dbReference type="InterPro" id="IPR001932">
    <property type="entry name" value="PPM-type_phosphatase-like_dom"/>
</dbReference>